<evidence type="ECO:0000256" key="2">
    <source>
        <dbReference type="ARBA" id="ARBA00004358"/>
    </source>
</evidence>
<dbReference type="GO" id="GO:0034045">
    <property type="term" value="C:phagophore assembly site membrane"/>
    <property type="evidence" value="ECO:0007669"/>
    <property type="project" value="UniProtKB-SubCell"/>
</dbReference>
<dbReference type="GO" id="GO:0000139">
    <property type="term" value="C:Golgi membrane"/>
    <property type="evidence" value="ECO:0007669"/>
    <property type="project" value="UniProtKB-SubCell"/>
</dbReference>
<evidence type="ECO:0000256" key="19">
    <source>
        <dbReference type="SAM" id="Phobius"/>
    </source>
</evidence>
<evidence type="ECO:0000259" key="21">
    <source>
        <dbReference type="PROSITE" id="PS51914"/>
    </source>
</evidence>
<dbReference type="PROSITE" id="PS51914">
    <property type="entry name" value="MRH"/>
    <property type="match status" value="1"/>
</dbReference>
<evidence type="ECO:0000256" key="17">
    <source>
        <dbReference type="ARBA" id="ARBA00023329"/>
    </source>
</evidence>
<keyword evidence="8 19" id="KW-0812">Transmembrane</keyword>
<evidence type="ECO:0000256" key="16">
    <source>
        <dbReference type="ARBA" id="ARBA00023157"/>
    </source>
</evidence>
<protein>
    <recommendedName>
        <fullName evidence="6">Autophagy-related protein 27</fullName>
    </recommendedName>
</protein>
<dbReference type="Pfam" id="PF09451">
    <property type="entry name" value="ATG27"/>
    <property type="match status" value="1"/>
</dbReference>
<keyword evidence="13" id="KW-0333">Golgi apparatus</keyword>
<evidence type="ECO:0000256" key="4">
    <source>
        <dbReference type="ARBA" id="ARBA00004614"/>
    </source>
</evidence>
<dbReference type="AlphaFoldDB" id="A0A8E2JB70"/>
<feature type="domain" description="MRH" evidence="21">
    <location>
        <begin position="37"/>
        <end position="264"/>
    </location>
</feature>
<dbReference type="InterPro" id="IPR009011">
    <property type="entry name" value="Man6P_isomerase_rcpt-bd_dom_sf"/>
</dbReference>
<keyword evidence="23" id="KW-1185">Reference proteome</keyword>
<evidence type="ECO:0000256" key="11">
    <source>
        <dbReference type="ARBA" id="ARBA00022989"/>
    </source>
</evidence>
<evidence type="ECO:0000256" key="13">
    <source>
        <dbReference type="ARBA" id="ARBA00023034"/>
    </source>
</evidence>
<feature type="compositionally biased region" description="Basic and acidic residues" evidence="18">
    <location>
        <begin position="214"/>
        <end position="231"/>
    </location>
</feature>
<feature type="compositionally biased region" description="Acidic residues" evidence="18">
    <location>
        <begin position="197"/>
        <end position="213"/>
    </location>
</feature>
<comment type="subcellular location">
    <subcellularLocation>
        <location evidence="2">Cytoplasmic vesicle membrane</location>
        <topology evidence="2">Single-pass type I membrane protein</topology>
    </subcellularLocation>
    <subcellularLocation>
        <location evidence="4">Golgi apparatus membrane</location>
        <topology evidence="4">Single-pass type I membrane protein</topology>
    </subcellularLocation>
    <subcellularLocation>
        <location evidence="1">Mitochondrion membrane</location>
        <topology evidence="1">Single-pass membrane protein</topology>
    </subcellularLocation>
    <subcellularLocation>
        <location evidence="3">Preautophagosomal structure membrane</location>
        <topology evidence="3">Single-pass type I membrane protein</topology>
    </subcellularLocation>
</comment>
<evidence type="ECO:0000256" key="18">
    <source>
        <dbReference type="SAM" id="MobiDB-lite"/>
    </source>
</evidence>
<dbReference type="InterPro" id="IPR044865">
    <property type="entry name" value="MRH_dom"/>
</dbReference>
<evidence type="ECO:0000256" key="20">
    <source>
        <dbReference type="SAM" id="SignalP"/>
    </source>
</evidence>
<dbReference type="Proteomes" id="UP000250266">
    <property type="component" value="Unassembled WGS sequence"/>
</dbReference>
<keyword evidence="10" id="KW-0653">Protein transport</keyword>
<keyword evidence="11 19" id="KW-1133">Transmembrane helix</keyword>
<evidence type="ECO:0000256" key="5">
    <source>
        <dbReference type="ARBA" id="ARBA00005363"/>
    </source>
</evidence>
<dbReference type="PANTHER" id="PTHR15071:SF13">
    <property type="entry name" value="AUTOPHAGY-RELATED PROTEIN 27"/>
    <property type="match status" value="1"/>
</dbReference>
<evidence type="ECO:0000256" key="1">
    <source>
        <dbReference type="ARBA" id="ARBA00004304"/>
    </source>
</evidence>
<evidence type="ECO:0000256" key="15">
    <source>
        <dbReference type="ARBA" id="ARBA00023136"/>
    </source>
</evidence>
<organism evidence="22 23">
    <name type="scientific">Lepidopterella palustris CBS 459.81</name>
    <dbReference type="NCBI Taxonomy" id="1314670"/>
    <lineage>
        <taxon>Eukaryota</taxon>
        <taxon>Fungi</taxon>
        <taxon>Dikarya</taxon>
        <taxon>Ascomycota</taxon>
        <taxon>Pezizomycotina</taxon>
        <taxon>Dothideomycetes</taxon>
        <taxon>Pleosporomycetidae</taxon>
        <taxon>Mytilinidiales</taxon>
        <taxon>Argynnaceae</taxon>
        <taxon>Lepidopterella</taxon>
    </lineage>
</organism>
<dbReference type="GO" id="GO:0030659">
    <property type="term" value="C:cytoplasmic vesicle membrane"/>
    <property type="evidence" value="ECO:0007669"/>
    <property type="project" value="UniProtKB-SubCell"/>
</dbReference>
<keyword evidence="14" id="KW-0496">Mitochondrion</keyword>
<dbReference type="GO" id="GO:0031966">
    <property type="term" value="C:mitochondrial membrane"/>
    <property type="evidence" value="ECO:0007669"/>
    <property type="project" value="UniProtKB-SubCell"/>
</dbReference>
<dbReference type="GO" id="GO:0015031">
    <property type="term" value="P:protein transport"/>
    <property type="evidence" value="ECO:0007669"/>
    <property type="project" value="UniProtKB-KW"/>
</dbReference>
<dbReference type="Gene3D" id="2.70.130.10">
    <property type="entry name" value="Mannose-6-phosphate receptor binding domain"/>
    <property type="match status" value="1"/>
</dbReference>
<evidence type="ECO:0000313" key="23">
    <source>
        <dbReference type="Proteomes" id="UP000250266"/>
    </source>
</evidence>
<gene>
    <name evidence="22" type="ORF">K432DRAFT_408410</name>
</gene>
<evidence type="ECO:0000256" key="10">
    <source>
        <dbReference type="ARBA" id="ARBA00022927"/>
    </source>
</evidence>
<dbReference type="PANTHER" id="PTHR15071">
    <property type="entry name" value="MANNOSE-6-PHOSPHATE RECEPTOR FAMILY MEMBER"/>
    <property type="match status" value="1"/>
</dbReference>
<keyword evidence="12" id="KW-0072">Autophagy</keyword>
<evidence type="ECO:0000256" key="8">
    <source>
        <dbReference type="ARBA" id="ARBA00022692"/>
    </source>
</evidence>
<evidence type="ECO:0000256" key="3">
    <source>
        <dbReference type="ARBA" id="ARBA00004472"/>
    </source>
</evidence>
<keyword evidence="17" id="KW-0968">Cytoplasmic vesicle</keyword>
<feature type="transmembrane region" description="Helical" evidence="19">
    <location>
        <begin position="276"/>
        <end position="296"/>
    </location>
</feature>
<evidence type="ECO:0000313" key="22">
    <source>
        <dbReference type="EMBL" id="OCK76154.1"/>
    </source>
</evidence>
<evidence type="ECO:0000256" key="7">
    <source>
        <dbReference type="ARBA" id="ARBA00022448"/>
    </source>
</evidence>
<keyword evidence="16" id="KW-1015">Disulfide bond</keyword>
<sequence>MRLQRSSSSTNSSPVSLSTLSSLFLAFPSLISASGSVDCKDIAANGKHFNLLPLDGPHQVHWLPEPEDGPGALQKNWTFTIDICKKLRWTKGGDKNEECPHGTRICAIEREQVPASNTSTFLQAIPIAGDYLTRNGRTIAPTWSLLRDSGSTADAELEGFRGELHGGKYPFDKKDGQDQLAIIEFICDRERTGLEGDEKDDGDKEEGEDDTEDEGIRRRDEDGGDKAPKGKSLEFFSYKNEELKKGKKTGVLRLKWRTKYACEDASEHTPAGSGRWGFFTWFIIILFLAVAAYLIFGSWLNYNRFGARGWDLLPHGDTIRDIPYILKDWARRVMNTVQGPGSRGGYSAV</sequence>
<dbReference type="OrthoDB" id="29460at2759"/>
<keyword evidence="9 20" id="KW-0732">Signal</keyword>
<feature type="signal peptide" evidence="20">
    <location>
        <begin position="1"/>
        <end position="33"/>
    </location>
</feature>
<feature type="region of interest" description="Disordered" evidence="18">
    <location>
        <begin position="193"/>
        <end position="231"/>
    </location>
</feature>
<feature type="chain" id="PRO_5034425913" description="Autophagy-related protein 27" evidence="20">
    <location>
        <begin position="34"/>
        <end position="349"/>
    </location>
</feature>
<proteinExistence type="inferred from homology"/>
<dbReference type="GO" id="GO:0006914">
    <property type="term" value="P:autophagy"/>
    <property type="evidence" value="ECO:0007669"/>
    <property type="project" value="UniProtKB-KW"/>
</dbReference>
<evidence type="ECO:0000256" key="12">
    <source>
        <dbReference type="ARBA" id="ARBA00023006"/>
    </source>
</evidence>
<evidence type="ECO:0000256" key="9">
    <source>
        <dbReference type="ARBA" id="ARBA00022729"/>
    </source>
</evidence>
<reference evidence="22 23" key="1">
    <citation type="journal article" date="2016" name="Nat. Commun.">
        <title>Ectomycorrhizal ecology is imprinted in the genome of the dominant symbiotic fungus Cenococcum geophilum.</title>
        <authorList>
            <consortium name="DOE Joint Genome Institute"/>
            <person name="Peter M."/>
            <person name="Kohler A."/>
            <person name="Ohm R.A."/>
            <person name="Kuo A."/>
            <person name="Krutzmann J."/>
            <person name="Morin E."/>
            <person name="Arend M."/>
            <person name="Barry K.W."/>
            <person name="Binder M."/>
            <person name="Choi C."/>
            <person name="Clum A."/>
            <person name="Copeland A."/>
            <person name="Grisel N."/>
            <person name="Haridas S."/>
            <person name="Kipfer T."/>
            <person name="LaButti K."/>
            <person name="Lindquist E."/>
            <person name="Lipzen A."/>
            <person name="Maire R."/>
            <person name="Meier B."/>
            <person name="Mihaltcheva S."/>
            <person name="Molinier V."/>
            <person name="Murat C."/>
            <person name="Poggeler S."/>
            <person name="Quandt C.A."/>
            <person name="Sperisen C."/>
            <person name="Tritt A."/>
            <person name="Tisserant E."/>
            <person name="Crous P.W."/>
            <person name="Henrissat B."/>
            <person name="Nehls U."/>
            <person name="Egli S."/>
            <person name="Spatafora J.W."/>
            <person name="Grigoriev I.V."/>
            <person name="Martin F.M."/>
        </authorList>
    </citation>
    <scope>NUCLEOTIDE SEQUENCE [LARGE SCALE GENOMIC DNA]</scope>
    <source>
        <strain evidence="22 23">CBS 459.81</strain>
    </source>
</reference>
<dbReference type="InterPro" id="IPR018939">
    <property type="entry name" value="Autophagy-rel_prot_27"/>
</dbReference>
<keyword evidence="7" id="KW-0813">Transport</keyword>
<comment type="similarity">
    <text evidence="5">Belongs to the ATG27 family.</text>
</comment>
<evidence type="ECO:0000256" key="14">
    <source>
        <dbReference type="ARBA" id="ARBA00023128"/>
    </source>
</evidence>
<dbReference type="EMBL" id="KV745238">
    <property type="protein sequence ID" value="OCK76154.1"/>
    <property type="molecule type" value="Genomic_DNA"/>
</dbReference>
<evidence type="ECO:0000256" key="6">
    <source>
        <dbReference type="ARBA" id="ARBA00013776"/>
    </source>
</evidence>
<name>A0A8E2JB70_9PEZI</name>
<keyword evidence="15 19" id="KW-0472">Membrane</keyword>
<accession>A0A8E2JB70</accession>